<dbReference type="eggNOG" id="COG0526">
    <property type="taxonomic scope" value="Bacteria"/>
</dbReference>
<evidence type="ECO:0000256" key="1">
    <source>
        <dbReference type="SAM" id="SignalP"/>
    </source>
</evidence>
<protein>
    <submittedName>
        <fullName evidence="3">Alkyl hydroperoxide reductase/ Thiol specific antioxidant/ Mal allergen</fullName>
    </submittedName>
</protein>
<evidence type="ECO:0000259" key="2">
    <source>
        <dbReference type="PROSITE" id="PS51352"/>
    </source>
</evidence>
<proteinExistence type="predicted"/>
<feature type="chain" id="PRO_5003559139" evidence="1">
    <location>
        <begin position="24"/>
        <end position="378"/>
    </location>
</feature>
<reference evidence="3" key="1">
    <citation type="submission" date="2011-09" db="EMBL/GenBank/DDBJ databases">
        <title>The permanent draft genome of Mucilaginibacter paludis DSM 18603.</title>
        <authorList>
            <consortium name="US DOE Joint Genome Institute (JGI-PGF)"/>
            <person name="Lucas S."/>
            <person name="Han J."/>
            <person name="Lapidus A."/>
            <person name="Bruce D."/>
            <person name="Goodwin L."/>
            <person name="Pitluck S."/>
            <person name="Peters L."/>
            <person name="Kyrpides N."/>
            <person name="Mavromatis K."/>
            <person name="Ivanova N."/>
            <person name="Mikhailova N."/>
            <person name="Held B."/>
            <person name="Detter J.C."/>
            <person name="Tapia R."/>
            <person name="Han C."/>
            <person name="Land M."/>
            <person name="Hauser L."/>
            <person name="Markowitz V."/>
            <person name="Cheng J.-F."/>
            <person name="Hugenholtz P."/>
            <person name="Woyke T."/>
            <person name="Wu D."/>
            <person name="Tindall B."/>
            <person name="Brambilla E."/>
            <person name="Klenk H.-P."/>
            <person name="Eisen J.A."/>
        </authorList>
    </citation>
    <scope>NUCLEOTIDE SEQUENCE [LARGE SCALE GENOMIC DNA]</scope>
    <source>
        <strain evidence="3">DSM 18603</strain>
    </source>
</reference>
<dbReference type="PANTHER" id="PTHR42852">
    <property type="entry name" value="THIOL:DISULFIDE INTERCHANGE PROTEIN DSBE"/>
    <property type="match status" value="1"/>
</dbReference>
<dbReference type="InterPro" id="IPR050553">
    <property type="entry name" value="Thioredoxin_ResA/DsbE_sf"/>
</dbReference>
<accession>H1YIR2</accession>
<dbReference type="Pfam" id="PF00578">
    <property type="entry name" value="AhpC-TSA"/>
    <property type="match status" value="1"/>
</dbReference>
<dbReference type="InterPro" id="IPR000866">
    <property type="entry name" value="AhpC/TSA"/>
</dbReference>
<evidence type="ECO:0000313" key="3">
    <source>
        <dbReference type="EMBL" id="EHQ27607.1"/>
    </source>
</evidence>
<feature type="domain" description="Thioredoxin" evidence="2">
    <location>
        <begin position="237"/>
        <end position="376"/>
    </location>
</feature>
<dbReference type="InterPro" id="IPR013766">
    <property type="entry name" value="Thioredoxin_domain"/>
</dbReference>
<dbReference type="OrthoDB" id="789332at2"/>
<dbReference type="PROSITE" id="PS51257">
    <property type="entry name" value="PROKAR_LIPOPROTEIN"/>
    <property type="match status" value="1"/>
</dbReference>
<keyword evidence="1" id="KW-0732">Signal</keyword>
<dbReference type="PROSITE" id="PS51352">
    <property type="entry name" value="THIOREDOXIN_2"/>
    <property type="match status" value="1"/>
</dbReference>
<keyword evidence="4" id="KW-1185">Reference proteome</keyword>
<dbReference type="SUPFAM" id="SSF52833">
    <property type="entry name" value="Thioredoxin-like"/>
    <property type="match status" value="1"/>
</dbReference>
<dbReference type="AlphaFoldDB" id="H1YIR2"/>
<dbReference type="InterPro" id="IPR036249">
    <property type="entry name" value="Thioredoxin-like_sf"/>
</dbReference>
<dbReference type="STRING" id="714943.Mucpa_3509"/>
<dbReference type="Proteomes" id="UP000002774">
    <property type="component" value="Chromosome"/>
</dbReference>
<dbReference type="GO" id="GO:0016209">
    <property type="term" value="F:antioxidant activity"/>
    <property type="evidence" value="ECO:0007669"/>
    <property type="project" value="InterPro"/>
</dbReference>
<evidence type="ECO:0000313" key="4">
    <source>
        <dbReference type="Proteomes" id="UP000002774"/>
    </source>
</evidence>
<feature type="signal peptide" evidence="1">
    <location>
        <begin position="1"/>
        <end position="23"/>
    </location>
</feature>
<dbReference type="EMBL" id="CM001403">
    <property type="protein sequence ID" value="EHQ27607.1"/>
    <property type="molecule type" value="Genomic_DNA"/>
</dbReference>
<dbReference type="HOGENOM" id="CLU_042529_1_0_10"/>
<name>H1YIR2_9SPHI</name>
<dbReference type="RefSeq" id="WP_008508117.1">
    <property type="nucleotide sequence ID" value="NZ_CM001403.1"/>
</dbReference>
<gene>
    <name evidence="3" type="ORF">Mucpa_3509</name>
</gene>
<organism evidence="3 4">
    <name type="scientific">Mucilaginibacter paludis DSM 18603</name>
    <dbReference type="NCBI Taxonomy" id="714943"/>
    <lineage>
        <taxon>Bacteria</taxon>
        <taxon>Pseudomonadati</taxon>
        <taxon>Bacteroidota</taxon>
        <taxon>Sphingobacteriia</taxon>
        <taxon>Sphingobacteriales</taxon>
        <taxon>Sphingobacteriaceae</taxon>
        <taxon>Mucilaginibacter</taxon>
    </lineage>
</organism>
<sequence>MKKHYTLGLLAVALLSACSNPKAIEFSVATPGISNAVFVVKDQGRQTLFGENIKDGKCDVKGMLEQPGFYLMDIVKDNDKEHLPFEVYLEPGKYTVTTEGGDLQRYPKIETDSKKQQEINNYNAIYQQLGGAATEQKIRLNSELEAKSRSLSKEAYKLLLIKIADAEAKEHNLQYQALEQYIKKYPESELAAHFMSKQNYADNPESYLKLYKQLSPAAKNSDDGKELSKSLQIVGQLQPGKKAPEIAGKTFDGKPFSSITAGKKLFLIDFWRSANQLSRTNHEKIMEIYSNLNKRGFQVISVSLDSKPLWWSTAVKDDKLPWPQMSDLKGNDSPNALNWAISTLPTYYLVDADWKVYKKDITLSSIALEATQYLEKHR</sequence>
<dbReference type="GO" id="GO:0016491">
    <property type="term" value="F:oxidoreductase activity"/>
    <property type="evidence" value="ECO:0007669"/>
    <property type="project" value="InterPro"/>
</dbReference>
<dbReference type="Gene3D" id="3.40.30.10">
    <property type="entry name" value="Glutaredoxin"/>
    <property type="match status" value="1"/>
</dbReference>
<dbReference type="PANTHER" id="PTHR42852:SF13">
    <property type="entry name" value="PROTEIN DIPZ"/>
    <property type="match status" value="1"/>
</dbReference>